<reference evidence="1" key="1">
    <citation type="submission" date="2022-04" db="EMBL/GenBank/DDBJ databases">
        <title>Genome of the entomopathogenic fungus Entomophthora muscae.</title>
        <authorList>
            <person name="Elya C."/>
            <person name="Lovett B.R."/>
            <person name="Lee E."/>
            <person name="Macias A.M."/>
            <person name="Hajek A.E."/>
            <person name="De Bivort B.L."/>
            <person name="Kasson M.T."/>
            <person name="De Fine Licht H.H."/>
            <person name="Stajich J.E."/>
        </authorList>
    </citation>
    <scope>NUCLEOTIDE SEQUENCE</scope>
    <source>
        <strain evidence="1">Berkeley</strain>
    </source>
</reference>
<dbReference type="Proteomes" id="UP001165960">
    <property type="component" value="Unassembled WGS sequence"/>
</dbReference>
<gene>
    <name evidence="1" type="ORF">DSO57_1004886</name>
</gene>
<dbReference type="EMBL" id="QTSX02002142">
    <property type="protein sequence ID" value="KAJ9078622.1"/>
    <property type="molecule type" value="Genomic_DNA"/>
</dbReference>
<sequence length="272" mass="29773">MSRPSFETEGSSALRDGNNNDTMKLQFRSGIKTNTISTSMPQQTSHSNYSQVNHQGKFSEDDFQGKDNDSVTITRTTFLCENLTDGGKIGFISIPHLGLHGRGSTLFVSRIFERWLLDPALRSVTGSSNSLKSETFPVVNLSGDELVSSFTALLKQEVRSNGVSLSDVVSVRLRFGLTRFLKDHCNDQGVLTVCQKAGPPFPFYIEASFQTVSLHANDCLGDPGTPTSPIFSPFNLSAEDSIDLKSVLAITPVINSEQSFTEIKFDVLISHP</sequence>
<comment type="caution">
    <text evidence="1">The sequence shown here is derived from an EMBL/GenBank/DDBJ whole genome shotgun (WGS) entry which is preliminary data.</text>
</comment>
<proteinExistence type="predicted"/>
<protein>
    <submittedName>
        <fullName evidence="1">Uncharacterized protein</fullName>
    </submittedName>
</protein>
<evidence type="ECO:0000313" key="1">
    <source>
        <dbReference type="EMBL" id="KAJ9078622.1"/>
    </source>
</evidence>
<keyword evidence="2" id="KW-1185">Reference proteome</keyword>
<evidence type="ECO:0000313" key="2">
    <source>
        <dbReference type="Proteomes" id="UP001165960"/>
    </source>
</evidence>
<accession>A0ACC2TVI5</accession>
<name>A0ACC2TVI5_9FUNG</name>
<organism evidence="1 2">
    <name type="scientific">Entomophthora muscae</name>
    <dbReference type="NCBI Taxonomy" id="34485"/>
    <lineage>
        <taxon>Eukaryota</taxon>
        <taxon>Fungi</taxon>
        <taxon>Fungi incertae sedis</taxon>
        <taxon>Zoopagomycota</taxon>
        <taxon>Entomophthoromycotina</taxon>
        <taxon>Entomophthoromycetes</taxon>
        <taxon>Entomophthorales</taxon>
        <taxon>Entomophthoraceae</taxon>
        <taxon>Entomophthora</taxon>
    </lineage>
</organism>